<sequence length="701" mass="78047">MALVLGPRVHLLPSFRPYPRRRFALAAKAVAMAAGREEVKKDAGVALVWFKHDLRTDDHLGLLAASQCRTVLPLYVFDHRILSRFSDEMLELVLLALKDLKKSLKHQGSDLLINFGSAENVIVKLVKEVKATHIFVEEEAEYNLRVVVDAVEKSLLGSILGKRPEIVFWRTPFYDIKDLEQLPASYNDFQKLKIPLTMPLTSPNIPRMDLELDRGVLPTFDDLKRYVIENSQKVDEYWTSHKAKLTQTMLMTTDIDRVNVAREPVEGFSASNSSKSGQLSFTSKNQKKILKNSVFVSKDGYVVGGGTDVVLNALAAYLRYLEGTARDDWQEVHEKARNTDSRKGASFGALFGAAIQLGTISRRRVYYEAIKYEKERNAGFLSPFGYSAPTVAAAAEGVSAMEWYWLLALKSQVLKGGKFSVRVWRWKGHLIQYTALGHEGPAVLLVHGFGAFLEHYRDNLSSVANGGNRVWAITLLGFGKSEKPNVVYTENMWAELLRDFIVDVIGEPVHLVGNSIGGYFASILAGCWPTLVKTLVLLNTAGSVIPGYSPVQSTEGIQTSGAASLASRLLLLFLRLTARNILKSYYPTNSARVDDWLVHEILRASHDPGASNALESVLNLNLSIPLNYLFEAFGGKVLVIQGMKDPLLKSQLRISVLREHCYGIVVKELDAGHCPHDEKPEEVNSIILEWTAVVEKSLHPC</sequence>
<keyword evidence="3" id="KW-1185">Reference proteome</keyword>
<dbReference type="Pfam" id="PF12697">
    <property type="entry name" value="Abhydrolase_6"/>
    <property type="match status" value="1"/>
</dbReference>
<dbReference type="SUPFAM" id="SSF53474">
    <property type="entry name" value="alpha/beta-Hydrolases"/>
    <property type="match status" value="1"/>
</dbReference>
<dbReference type="Pfam" id="PF00875">
    <property type="entry name" value="DNA_photolyase"/>
    <property type="match status" value="1"/>
</dbReference>
<accession>A0AAV7EX20</accession>
<dbReference type="InterPro" id="IPR029058">
    <property type="entry name" value="AB_hydrolase_fold"/>
</dbReference>
<evidence type="ECO:0000313" key="3">
    <source>
        <dbReference type="Proteomes" id="UP000825729"/>
    </source>
</evidence>
<reference evidence="2 3" key="1">
    <citation type="submission" date="2021-07" db="EMBL/GenBank/DDBJ databases">
        <title>The Aristolochia fimbriata genome: insights into angiosperm evolution, floral development and chemical biosynthesis.</title>
        <authorList>
            <person name="Jiao Y."/>
        </authorList>
    </citation>
    <scope>NUCLEOTIDE SEQUENCE [LARGE SCALE GENOMIC DNA]</scope>
    <source>
        <strain evidence="2">IBCAS-2021</strain>
        <tissue evidence="2">Leaf</tissue>
    </source>
</reference>
<dbReference type="InterPro" id="IPR036155">
    <property type="entry name" value="Crypto/Photolyase_N_sf"/>
</dbReference>
<dbReference type="InterPro" id="IPR014729">
    <property type="entry name" value="Rossmann-like_a/b/a_fold"/>
</dbReference>
<dbReference type="Proteomes" id="UP000825729">
    <property type="component" value="Unassembled WGS sequence"/>
</dbReference>
<evidence type="ECO:0000313" key="2">
    <source>
        <dbReference type="EMBL" id="KAG9452441.1"/>
    </source>
</evidence>
<dbReference type="EMBL" id="JAINDJ010000003">
    <property type="protein sequence ID" value="KAG9452441.1"/>
    <property type="molecule type" value="Genomic_DNA"/>
</dbReference>
<protein>
    <recommendedName>
        <fullName evidence="1">Photolyase/cryptochrome alpha/beta domain-containing protein</fullName>
    </recommendedName>
</protein>
<comment type="caution">
    <text evidence="2">The sequence shown here is derived from an EMBL/GenBank/DDBJ whole genome shotgun (WGS) entry which is preliminary data.</text>
</comment>
<dbReference type="InterPro" id="IPR000073">
    <property type="entry name" value="AB_hydrolase_1"/>
</dbReference>
<proteinExistence type="predicted"/>
<dbReference type="Gene3D" id="3.40.50.620">
    <property type="entry name" value="HUPs"/>
    <property type="match status" value="1"/>
</dbReference>
<dbReference type="PRINTS" id="PR00111">
    <property type="entry name" value="ABHYDROLASE"/>
</dbReference>
<dbReference type="Gene3D" id="3.40.50.1820">
    <property type="entry name" value="alpha/beta hydrolase"/>
    <property type="match status" value="1"/>
</dbReference>
<evidence type="ECO:0000259" key="1">
    <source>
        <dbReference type="PROSITE" id="PS51645"/>
    </source>
</evidence>
<dbReference type="AlphaFoldDB" id="A0AAV7EX20"/>
<dbReference type="PANTHER" id="PTHR47832">
    <property type="entry name" value="DNA PHOTOLYASE"/>
    <property type="match status" value="1"/>
</dbReference>
<gene>
    <name evidence="2" type="ORF">H6P81_005345</name>
</gene>
<dbReference type="InterPro" id="IPR006050">
    <property type="entry name" value="DNA_photolyase_N"/>
</dbReference>
<name>A0AAV7EX20_ARIFI</name>
<organism evidence="2 3">
    <name type="scientific">Aristolochia fimbriata</name>
    <name type="common">White veined hardy Dutchman's pipe vine</name>
    <dbReference type="NCBI Taxonomy" id="158543"/>
    <lineage>
        <taxon>Eukaryota</taxon>
        <taxon>Viridiplantae</taxon>
        <taxon>Streptophyta</taxon>
        <taxon>Embryophyta</taxon>
        <taxon>Tracheophyta</taxon>
        <taxon>Spermatophyta</taxon>
        <taxon>Magnoliopsida</taxon>
        <taxon>Magnoliidae</taxon>
        <taxon>Piperales</taxon>
        <taxon>Aristolochiaceae</taxon>
        <taxon>Aristolochia</taxon>
    </lineage>
</organism>
<dbReference type="PANTHER" id="PTHR47832:SF1">
    <property type="entry name" value="DNA PHOTOLYASE"/>
    <property type="match status" value="1"/>
</dbReference>
<dbReference type="SUPFAM" id="SSF52425">
    <property type="entry name" value="Cryptochrome/photolyase, N-terminal domain"/>
    <property type="match status" value="1"/>
</dbReference>
<dbReference type="PROSITE" id="PS51645">
    <property type="entry name" value="PHR_CRY_ALPHA_BETA"/>
    <property type="match status" value="1"/>
</dbReference>
<feature type="domain" description="Photolyase/cryptochrome alpha/beta" evidence="1">
    <location>
        <begin position="44"/>
        <end position="176"/>
    </location>
</feature>